<protein>
    <submittedName>
        <fullName evidence="1">Uncharacterized protein</fullName>
    </submittedName>
</protein>
<dbReference type="OrthoDB" id="3397317at2"/>
<organism evidence="1 2">
    <name type="scientific">Micromonospora coxensis</name>
    <dbReference type="NCBI Taxonomy" id="356852"/>
    <lineage>
        <taxon>Bacteria</taxon>
        <taxon>Bacillati</taxon>
        <taxon>Actinomycetota</taxon>
        <taxon>Actinomycetes</taxon>
        <taxon>Micromonosporales</taxon>
        <taxon>Micromonosporaceae</taxon>
        <taxon>Micromonospora</taxon>
    </lineage>
</organism>
<gene>
    <name evidence="1" type="ORF">GA0070614_2834</name>
</gene>
<dbReference type="EMBL" id="LT607753">
    <property type="protein sequence ID" value="SCG57912.1"/>
    <property type="molecule type" value="Genomic_DNA"/>
</dbReference>
<dbReference type="AlphaFoldDB" id="A0A1C5IHN7"/>
<accession>A0A1C5IHN7</accession>
<keyword evidence="2" id="KW-1185">Reference proteome</keyword>
<evidence type="ECO:0000313" key="1">
    <source>
        <dbReference type="EMBL" id="SCG57912.1"/>
    </source>
</evidence>
<sequence length="86" mass="9309">MIAAHIRIASLTSTCGLDESELRDLIHAQATPAAAVEHIRIRAGPHGVDILAFLDSDDPKEAAEALHHLVDKAIASTPLLRTWRII</sequence>
<proteinExistence type="predicted"/>
<dbReference type="Proteomes" id="UP000198215">
    <property type="component" value="Chromosome I"/>
</dbReference>
<name>A0A1C5IHN7_9ACTN</name>
<evidence type="ECO:0000313" key="2">
    <source>
        <dbReference type="Proteomes" id="UP000198215"/>
    </source>
</evidence>
<dbReference type="RefSeq" id="WP_088976377.1">
    <property type="nucleotide sequence ID" value="NZ_LT607753.1"/>
</dbReference>
<reference evidence="2" key="1">
    <citation type="submission" date="2016-06" db="EMBL/GenBank/DDBJ databases">
        <authorList>
            <person name="Varghese N."/>
            <person name="Submissions Spin"/>
        </authorList>
    </citation>
    <scope>NUCLEOTIDE SEQUENCE [LARGE SCALE GENOMIC DNA]</scope>
    <source>
        <strain evidence="2">DSM 45161</strain>
    </source>
</reference>